<dbReference type="Gene3D" id="1.10.167.10">
    <property type="entry name" value="Regulator of G-protein Signalling 4, domain 2"/>
    <property type="match status" value="1"/>
</dbReference>
<dbReference type="PANTHER" id="PTHR22775:SF3">
    <property type="entry name" value="SORTING NEXIN-13"/>
    <property type="match status" value="1"/>
</dbReference>
<name>A0A9P7VB42_9ASCO</name>
<evidence type="ECO:0000256" key="1">
    <source>
        <dbReference type="ARBA" id="ARBA00010883"/>
    </source>
</evidence>
<dbReference type="RefSeq" id="XP_043049671.1">
    <property type="nucleotide sequence ID" value="XM_043195498.1"/>
</dbReference>
<dbReference type="EMBL" id="JAHMUF010000008">
    <property type="protein sequence ID" value="KAG7194124.1"/>
    <property type="molecule type" value="Genomic_DNA"/>
</dbReference>
<dbReference type="GeneID" id="66118206"/>
<feature type="compositionally biased region" description="Gly residues" evidence="3">
    <location>
        <begin position="705"/>
        <end position="714"/>
    </location>
</feature>
<gene>
    <name evidence="7" type="primary">MDM1</name>
    <name evidence="7" type="ORF">KQ657_004832</name>
</gene>
<evidence type="ECO:0000313" key="8">
    <source>
        <dbReference type="Proteomes" id="UP000790833"/>
    </source>
</evidence>
<dbReference type="Pfam" id="PF08628">
    <property type="entry name" value="Nexin_C"/>
    <property type="match status" value="1"/>
</dbReference>
<dbReference type="OrthoDB" id="120967at2759"/>
<dbReference type="Proteomes" id="UP000790833">
    <property type="component" value="Unassembled WGS sequence"/>
</dbReference>
<dbReference type="PROSITE" id="PS50195">
    <property type="entry name" value="PX"/>
    <property type="match status" value="1"/>
</dbReference>
<dbReference type="Pfam" id="PF02194">
    <property type="entry name" value="PXA"/>
    <property type="match status" value="1"/>
</dbReference>
<dbReference type="CDD" id="cd06876">
    <property type="entry name" value="PX_MDM1p"/>
    <property type="match status" value="1"/>
</dbReference>
<comment type="similarity">
    <text evidence="1">Belongs to the sorting nexin family.</text>
</comment>
<dbReference type="SMART" id="SM00313">
    <property type="entry name" value="PXA"/>
    <property type="match status" value="1"/>
</dbReference>
<evidence type="ECO:0000256" key="4">
    <source>
        <dbReference type="SAM" id="Phobius"/>
    </source>
</evidence>
<organism evidence="7 8">
    <name type="scientific">Scheffersomyces spartinae</name>
    <dbReference type="NCBI Taxonomy" id="45513"/>
    <lineage>
        <taxon>Eukaryota</taxon>
        <taxon>Fungi</taxon>
        <taxon>Dikarya</taxon>
        <taxon>Ascomycota</taxon>
        <taxon>Saccharomycotina</taxon>
        <taxon>Pichiomycetes</taxon>
        <taxon>Debaryomycetaceae</taxon>
        <taxon>Scheffersomyces</taxon>
    </lineage>
</organism>
<feature type="domain" description="PXA" evidence="6">
    <location>
        <begin position="104"/>
        <end position="298"/>
    </location>
</feature>
<feature type="compositionally biased region" description="Acidic residues" evidence="3">
    <location>
        <begin position="679"/>
        <end position="689"/>
    </location>
</feature>
<dbReference type="AlphaFoldDB" id="A0A9P7VB42"/>
<sequence length="1174" mass="134340">MVKDNNIVVGWKEPYKRKWLVIAILIALALLKYGALYWVVFWIGVSTLPLAIYGIASNRRHLRPISIDRPQRRFQFLESDHWIKAKAKLMVNTNKLDDPITSDSFLISELLNDFIDLIINEFINSWFVKISPSNNLFQNALKLELQNVTRTIHNRLLTINYPQLLVTKILPLLQDHFEAFNKARDAIVHIASQNKIPTDSLEYDIEIAKAFKRGGIHYGVTIGKGHGTEPKSNEIHYLRNKVASILPYLLSEPESENDIVLALVREIMACTILVNVFGMLSEGDFYNLLIVKFIGDNLKRQDQVKQLRAALEEHTLKLTFVSPSTHEIRLKIALLDNSSHVSAFKQIISEVTKLTSLQELKDIRGYITVEFFSSVSSSHNEKLLRRMKKVRNVLDERIRALNKNKTIDNSIDELTIYDIFDNSVVYKQFVAFMNYNGRIKYLNLYNDIEKLKAPLEELSMVEEDDYDEEDEVDEEFEETERLSLSLGFSSMDDIRRIRRVYFNDDDHIIDESLKQAIDQLILKDGTNDFKLYMRVRKSLFRLQNDILKSLVEDDLPAFKQSEFFQKVVDLKVFHFQEPSIENTADVDTLDTIKNYTYKEDNNKDQADGEISQTVIKAVEDAFTQIMNSDTMQSTTAVLKDSKRELLGSTIPSSLFGDDTHVIGGSSRNSNRNSRLFDDELSENENESGTDTESISLDSSEPSLLSGGGGGGGGEQLQLFLAGPGNLSLSEEIVKLNEDLHKLTEQLSILAPLIRKAELTNNVNELRILMKSKTSLEREINAKELQRQQYIVQENDNSLYGKSKVSIQSYIIANEHDKDYVLYIVEVQKYSAENPNVTTAGWIVARRYSQFYKLNEYLKFNYPKVGGLKFPKKAVLVLKFQQRQIVELRKQLLEEYLQDLIRIPEICSDKAFRAFLSSENFDLKSSLLFGKSIQSLSNKVYSGLSTRLNPEPYRNPNTAVSTSASTSSVSATVATATELTENMKEMQRELRQYDDSSSSSSNNEDSKTTTVFVRLICDFLISIFRLKSSKTWLRGRALVVILQQLFGTTIEKKVYQFVDLQVRSESKLIDLLVMTKNMLFPNGHFKDPPVVRSYYEMSTTKQEARVIFGEFMKEACGRIFGVVNTNYAATHLFDMVQVDFLNEHLMFEVFDLLVAEVFPETGTITTQTPPRTSHS</sequence>
<evidence type="ECO:0000259" key="5">
    <source>
        <dbReference type="PROSITE" id="PS50195"/>
    </source>
</evidence>
<evidence type="ECO:0000256" key="3">
    <source>
        <dbReference type="SAM" id="MobiDB-lite"/>
    </source>
</evidence>
<keyword evidence="4" id="KW-0812">Transmembrane</keyword>
<evidence type="ECO:0000259" key="6">
    <source>
        <dbReference type="PROSITE" id="PS51207"/>
    </source>
</evidence>
<reference evidence="7" key="1">
    <citation type="submission" date="2021-03" db="EMBL/GenBank/DDBJ databases">
        <authorList>
            <person name="Palmer J.M."/>
        </authorList>
    </citation>
    <scope>NUCLEOTIDE SEQUENCE</scope>
    <source>
        <strain evidence="7">ARV_011</strain>
    </source>
</reference>
<keyword evidence="2" id="KW-0175">Coiled coil</keyword>
<dbReference type="InterPro" id="IPR044926">
    <property type="entry name" value="RGS_subdomain_2"/>
</dbReference>
<protein>
    <submittedName>
        <fullName evidence="7">Intermediate filament protein</fullName>
    </submittedName>
</protein>
<keyword evidence="8" id="KW-1185">Reference proteome</keyword>
<dbReference type="SUPFAM" id="SSF64268">
    <property type="entry name" value="PX domain"/>
    <property type="match status" value="1"/>
</dbReference>
<feature type="domain" description="PX" evidence="5">
    <location>
        <begin position="800"/>
        <end position="922"/>
    </location>
</feature>
<dbReference type="PROSITE" id="PS51207">
    <property type="entry name" value="PXA"/>
    <property type="match status" value="1"/>
</dbReference>
<feature type="region of interest" description="Disordered" evidence="3">
    <location>
        <begin position="679"/>
        <end position="716"/>
    </location>
</feature>
<dbReference type="SMART" id="SM00312">
    <property type="entry name" value="PX"/>
    <property type="match status" value="1"/>
</dbReference>
<dbReference type="InterPro" id="IPR036305">
    <property type="entry name" value="RGS_sf"/>
</dbReference>
<evidence type="ECO:0000313" key="7">
    <source>
        <dbReference type="EMBL" id="KAG7194124.1"/>
    </source>
</evidence>
<proteinExistence type="inferred from homology"/>
<dbReference type="InterPro" id="IPR013937">
    <property type="entry name" value="Sorting_nexin_C"/>
</dbReference>
<dbReference type="InterPro" id="IPR001683">
    <property type="entry name" value="PX_dom"/>
</dbReference>
<accession>A0A9P7VB42</accession>
<dbReference type="SUPFAM" id="SSF48097">
    <property type="entry name" value="Regulator of G-protein signaling, RGS"/>
    <property type="match status" value="1"/>
</dbReference>
<feature type="transmembrane region" description="Helical" evidence="4">
    <location>
        <begin position="20"/>
        <end position="43"/>
    </location>
</feature>
<feature type="compositionally biased region" description="Low complexity" evidence="3">
    <location>
        <begin position="693"/>
        <end position="704"/>
    </location>
</feature>
<keyword evidence="4" id="KW-0472">Membrane</keyword>
<feature type="coiled-coil region" evidence="2">
    <location>
        <begin position="968"/>
        <end position="995"/>
    </location>
</feature>
<dbReference type="Gene3D" id="3.30.1520.10">
    <property type="entry name" value="Phox-like domain"/>
    <property type="match status" value="1"/>
</dbReference>
<keyword evidence="4" id="KW-1133">Transmembrane helix</keyword>
<dbReference type="GO" id="GO:0035091">
    <property type="term" value="F:phosphatidylinositol binding"/>
    <property type="evidence" value="ECO:0007669"/>
    <property type="project" value="InterPro"/>
</dbReference>
<dbReference type="PANTHER" id="PTHR22775">
    <property type="entry name" value="SORTING NEXIN"/>
    <property type="match status" value="1"/>
</dbReference>
<dbReference type="Pfam" id="PF00787">
    <property type="entry name" value="PX"/>
    <property type="match status" value="1"/>
</dbReference>
<evidence type="ECO:0000256" key="2">
    <source>
        <dbReference type="SAM" id="Coils"/>
    </source>
</evidence>
<dbReference type="InterPro" id="IPR003114">
    <property type="entry name" value="Phox_assoc"/>
</dbReference>
<feature type="coiled-coil region" evidence="2">
    <location>
        <begin position="725"/>
        <end position="792"/>
    </location>
</feature>
<dbReference type="InterPro" id="IPR036871">
    <property type="entry name" value="PX_dom_sf"/>
</dbReference>
<comment type="caution">
    <text evidence="7">The sequence shown here is derived from an EMBL/GenBank/DDBJ whole genome shotgun (WGS) entry which is preliminary data.</text>
</comment>